<protein>
    <submittedName>
        <fullName evidence="1">Uncharacterized protein</fullName>
    </submittedName>
</protein>
<dbReference type="AlphaFoldDB" id="A0A3M7RF97"/>
<sequence length="206" mass="24937">MESTKNCFLILHLLKFTKIKEINKTLENISPFLETIKLLDYKKTRAYGLNKFLNLSFIFLSSIKYIKFDDSEIKSYDDILFSNFDSKKYFCKNQKLKPNRLIFLKQTGFRLKGIVKFYANLPFEKKYDNLISYQIYYPVNIIYIDLINQSEEKKSFKKEIRKKYPSSYVLVELEWLVKRLHRFDFYLRGKLYLFDSIILALHFLNQ</sequence>
<proteinExistence type="predicted"/>
<comment type="caution">
    <text evidence="1">The sequence shown here is derived from an EMBL/GenBank/DDBJ whole genome shotgun (WGS) entry which is preliminary data.</text>
</comment>
<keyword evidence="2" id="KW-1185">Reference proteome</keyword>
<evidence type="ECO:0000313" key="1">
    <source>
        <dbReference type="EMBL" id="RNA22119.1"/>
    </source>
</evidence>
<name>A0A3M7RF97_BRAPC</name>
<reference evidence="1 2" key="1">
    <citation type="journal article" date="2018" name="Sci. Rep.">
        <title>Genomic signatures of local adaptation to the degree of environmental predictability in rotifers.</title>
        <authorList>
            <person name="Franch-Gras L."/>
            <person name="Hahn C."/>
            <person name="Garcia-Roger E.M."/>
            <person name="Carmona M.J."/>
            <person name="Serra M."/>
            <person name="Gomez A."/>
        </authorList>
    </citation>
    <scope>NUCLEOTIDE SEQUENCE [LARGE SCALE GENOMIC DNA]</scope>
    <source>
        <strain evidence="1">HYR1</strain>
    </source>
</reference>
<dbReference type="EMBL" id="REGN01003533">
    <property type="protein sequence ID" value="RNA22119.1"/>
    <property type="molecule type" value="Genomic_DNA"/>
</dbReference>
<evidence type="ECO:0000313" key="2">
    <source>
        <dbReference type="Proteomes" id="UP000276133"/>
    </source>
</evidence>
<gene>
    <name evidence="1" type="ORF">BpHYR1_025707</name>
</gene>
<dbReference type="Proteomes" id="UP000276133">
    <property type="component" value="Unassembled WGS sequence"/>
</dbReference>
<accession>A0A3M7RF97</accession>
<organism evidence="1 2">
    <name type="scientific">Brachionus plicatilis</name>
    <name type="common">Marine rotifer</name>
    <name type="synonym">Brachionus muelleri</name>
    <dbReference type="NCBI Taxonomy" id="10195"/>
    <lineage>
        <taxon>Eukaryota</taxon>
        <taxon>Metazoa</taxon>
        <taxon>Spiralia</taxon>
        <taxon>Gnathifera</taxon>
        <taxon>Rotifera</taxon>
        <taxon>Eurotatoria</taxon>
        <taxon>Monogononta</taxon>
        <taxon>Pseudotrocha</taxon>
        <taxon>Ploima</taxon>
        <taxon>Brachionidae</taxon>
        <taxon>Brachionus</taxon>
    </lineage>
</organism>